<feature type="transmembrane region" description="Helical" evidence="1">
    <location>
        <begin position="35"/>
        <end position="61"/>
    </location>
</feature>
<proteinExistence type="predicted"/>
<dbReference type="Proteomes" id="UP001163096">
    <property type="component" value="Chromosome"/>
</dbReference>
<protein>
    <submittedName>
        <fullName evidence="2">Uncharacterized protein</fullName>
    </submittedName>
</protein>
<evidence type="ECO:0000313" key="2">
    <source>
        <dbReference type="EMBL" id="WAI00189.1"/>
    </source>
</evidence>
<reference evidence="2" key="1">
    <citation type="submission" date="2022-11" db="EMBL/GenBank/DDBJ databases">
        <title>Complete genome sequence of Methanogenium organophilum DSM 3596.</title>
        <authorList>
            <person name="Chen S.-C."/>
            <person name="Lai S.-J."/>
            <person name="You Y.-T."/>
        </authorList>
    </citation>
    <scope>NUCLEOTIDE SEQUENCE</scope>
    <source>
        <strain evidence="2">DSM 3596</strain>
    </source>
</reference>
<gene>
    <name evidence="2" type="ORF">OU421_07025</name>
</gene>
<dbReference type="EMBL" id="CP113361">
    <property type="protein sequence ID" value="WAI00189.1"/>
    <property type="molecule type" value="Genomic_DNA"/>
</dbReference>
<keyword evidence="1" id="KW-1133">Transmembrane helix</keyword>
<organism evidence="2 3">
    <name type="scientific">Methanogenium organophilum</name>
    <dbReference type="NCBI Taxonomy" id="2199"/>
    <lineage>
        <taxon>Archaea</taxon>
        <taxon>Methanobacteriati</taxon>
        <taxon>Methanobacteriota</taxon>
        <taxon>Stenosarchaea group</taxon>
        <taxon>Methanomicrobia</taxon>
        <taxon>Methanomicrobiales</taxon>
        <taxon>Methanomicrobiaceae</taxon>
        <taxon>Methanogenium</taxon>
    </lineage>
</organism>
<accession>A0A9X9T6M3</accession>
<evidence type="ECO:0000256" key="1">
    <source>
        <dbReference type="SAM" id="Phobius"/>
    </source>
</evidence>
<dbReference type="GeneID" id="76834841"/>
<dbReference type="RefSeq" id="WP_268185362.1">
    <property type="nucleotide sequence ID" value="NZ_CP113361.1"/>
</dbReference>
<keyword evidence="1" id="KW-0472">Membrane</keyword>
<dbReference type="AlphaFoldDB" id="A0A9X9T6M3"/>
<evidence type="ECO:0000313" key="3">
    <source>
        <dbReference type="Proteomes" id="UP001163096"/>
    </source>
</evidence>
<sequence>MNDRKWLIGLAATLVICSTLLYFIHYLVFHDLHHIGVFALHELAFLPVEVLIVTLVIHRLLDEREKMQKLEKMNMVIGTFFSRVGTTLISCFAAHDPNLESVRSELMVTDAWSEENFSAVLARMKAYEYDIDTCTLDLERLRVFLLDREDFLVRMLENPVLLEHEDFTELLRATFHLTEELSRRGAIAECPLSDIAHLGGDVKRVYGLLIHEWIAYMHYLMKNYPYLFSLALRTNPFDPESSVMVT</sequence>
<keyword evidence="1" id="KW-0812">Transmembrane</keyword>
<dbReference type="KEGG" id="mou:OU421_07025"/>
<keyword evidence="3" id="KW-1185">Reference proteome</keyword>
<feature type="transmembrane region" description="Helical" evidence="1">
    <location>
        <begin position="7"/>
        <end position="29"/>
    </location>
</feature>
<name>A0A9X9T6M3_METOG</name>